<dbReference type="Proteomes" id="UP000597762">
    <property type="component" value="Unassembled WGS sequence"/>
</dbReference>
<evidence type="ECO:0000259" key="3">
    <source>
        <dbReference type="PROSITE" id="PS51408"/>
    </source>
</evidence>
<comment type="caution">
    <text evidence="4">The sequence shown here is derived from an EMBL/GenBank/DDBJ whole genome shotgun (WGS) entry which is preliminary data.</text>
</comment>
<organism evidence="4 5">
    <name type="scientific">Acanthosepion pharaonis</name>
    <name type="common">Pharaoh cuttlefish</name>
    <name type="synonym">Sepia pharaonis</name>
    <dbReference type="NCBI Taxonomy" id="158019"/>
    <lineage>
        <taxon>Eukaryota</taxon>
        <taxon>Metazoa</taxon>
        <taxon>Spiralia</taxon>
        <taxon>Lophotrochozoa</taxon>
        <taxon>Mollusca</taxon>
        <taxon>Cephalopoda</taxon>
        <taxon>Coleoidea</taxon>
        <taxon>Decapodiformes</taxon>
        <taxon>Sepiida</taxon>
        <taxon>Sepiina</taxon>
        <taxon>Sepiidae</taxon>
        <taxon>Acanthosepion</taxon>
    </lineage>
</organism>
<evidence type="ECO:0000256" key="1">
    <source>
        <dbReference type="ARBA" id="ARBA00022737"/>
    </source>
</evidence>
<evidence type="ECO:0000313" key="5">
    <source>
        <dbReference type="Proteomes" id="UP000597762"/>
    </source>
</evidence>
<dbReference type="EMBL" id="CAHIKZ030004961">
    <property type="protein sequence ID" value="CAE1317748.1"/>
    <property type="molecule type" value="Genomic_DNA"/>
</dbReference>
<feature type="domain" description="Transferrin-like" evidence="3">
    <location>
        <begin position="23"/>
        <end position="189"/>
    </location>
</feature>
<name>A0A812EBN6_ACAPH</name>
<feature type="chain" id="PRO_5032995886" evidence="2">
    <location>
        <begin position="22"/>
        <end position="189"/>
    </location>
</feature>
<dbReference type="GO" id="GO:0005769">
    <property type="term" value="C:early endosome"/>
    <property type="evidence" value="ECO:0007669"/>
    <property type="project" value="TreeGrafter"/>
</dbReference>
<keyword evidence="5" id="KW-1185">Reference proteome</keyword>
<dbReference type="PRINTS" id="PR00422">
    <property type="entry name" value="TRANSFERRIN"/>
</dbReference>
<dbReference type="AlphaFoldDB" id="A0A812EBN6"/>
<dbReference type="InterPro" id="IPR001156">
    <property type="entry name" value="Transferrin-like_dom"/>
</dbReference>
<dbReference type="PANTHER" id="PTHR11485:SF29">
    <property type="entry name" value="TRANSFERRIN 2"/>
    <property type="match status" value="1"/>
</dbReference>
<evidence type="ECO:0000313" key="4">
    <source>
        <dbReference type="EMBL" id="CAE1317748.1"/>
    </source>
</evidence>
<dbReference type="PANTHER" id="PTHR11485">
    <property type="entry name" value="TRANSFERRIN"/>
    <property type="match status" value="1"/>
</dbReference>
<dbReference type="GO" id="GO:0005615">
    <property type="term" value="C:extracellular space"/>
    <property type="evidence" value="ECO:0007669"/>
    <property type="project" value="TreeGrafter"/>
</dbReference>
<dbReference type="SMART" id="SM00094">
    <property type="entry name" value="TR_FER"/>
    <property type="match status" value="1"/>
</dbReference>
<dbReference type="Gene3D" id="3.40.190.10">
    <property type="entry name" value="Periplasmic binding protein-like II"/>
    <property type="match status" value="1"/>
</dbReference>
<gene>
    <name evidence="4" type="ORF">SPHA_68285</name>
</gene>
<protein>
    <submittedName>
        <fullName evidence="4">MFI2</fullName>
    </submittedName>
</protein>
<proteinExistence type="predicted"/>
<dbReference type="SUPFAM" id="SSF53850">
    <property type="entry name" value="Periplasmic binding protein-like II"/>
    <property type="match status" value="1"/>
</dbReference>
<dbReference type="GO" id="GO:0055037">
    <property type="term" value="C:recycling endosome"/>
    <property type="evidence" value="ECO:0007669"/>
    <property type="project" value="TreeGrafter"/>
</dbReference>
<dbReference type="GO" id="GO:0005886">
    <property type="term" value="C:plasma membrane"/>
    <property type="evidence" value="ECO:0007669"/>
    <property type="project" value="TreeGrafter"/>
</dbReference>
<dbReference type="OrthoDB" id="9981115at2759"/>
<dbReference type="GO" id="GO:0006826">
    <property type="term" value="P:iron ion transport"/>
    <property type="evidence" value="ECO:0007669"/>
    <property type="project" value="TreeGrafter"/>
</dbReference>
<dbReference type="PROSITE" id="PS00205">
    <property type="entry name" value="TRANSFERRIN_LIKE_1"/>
    <property type="match status" value="1"/>
</dbReference>
<evidence type="ECO:0000256" key="2">
    <source>
        <dbReference type="SAM" id="SignalP"/>
    </source>
</evidence>
<keyword evidence="1" id="KW-0677">Repeat</keyword>
<keyword evidence="2" id="KW-0732">Signal</keyword>
<reference evidence="4" key="1">
    <citation type="submission" date="2021-01" db="EMBL/GenBank/DDBJ databases">
        <authorList>
            <person name="Li R."/>
            <person name="Bekaert M."/>
        </authorList>
    </citation>
    <scope>NUCLEOTIDE SEQUENCE</scope>
    <source>
        <strain evidence="4">Farmed</strain>
    </source>
</reference>
<dbReference type="InterPro" id="IPR018195">
    <property type="entry name" value="Transferrin_Fe_BS"/>
</dbReference>
<sequence>MGLLSSTSLLMCIAIFGLACAEVKLCVTSQQEITKCNTFSNIACVLGTDSINCVNKINNNEADVTVLDGGDIYLAGKCHSMKPILSENTGATPPGVGYYAVAVAKKSSHVTIQTLEGTKSCHTGVNKTSGWFVPMSVLFPHQNNQLQLASAFSIKVVCLVLPWFESVNCAPLIAKEKQQQFILWIQRCC</sequence>
<feature type="signal peptide" evidence="2">
    <location>
        <begin position="1"/>
        <end position="21"/>
    </location>
</feature>
<dbReference type="PROSITE" id="PS51408">
    <property type="entry name" value="TRANSFERRIN_LIKE_4"/>
    <property type="match status" value="1"/>
</dbReference>
<dbReference type="Pfam" id="PF00405">
    <property type="entry name" value="Transferrin"/>
    <property type="match status" value="1"/>
</dbReference>
<accession>A0A812EBN6</accession>